<protein>
    <submittedName>
        <fullName evidence="1">Uncharacterized protein</fullName>
    </submittedName>
</protein>
<dbReference type="Proteomes" id="UP000261166">
    <property type="component" value="Unassembled WGS sequence"/>
</dbReference>
<accession>A0A3E3I3S0</accession>
<evidence type="ECO:0000313" key="2">
    <source>
        <dbReference type="Proteomes" id="UP000261166"/>
    </source>
</evidence>
<proteinExistence type="predicted"/>
<reference evidence="1 2" key="1">
    <citation type="submission" date="2018-08" db="EMBL/GenBank/DDBJ databases">
        <title>A genome reference for cultivated species of the human gut microbiota.</title>
        <authorList>
            <person name="Zou Y."/>
            <person name="Xue W."/>
            <person name="Luo G."/>
        </authorList>
    </citation>
    <scope>NUCLEOTIDE SEQUENCE [LARGE SCALE GENOMIC DNA]</scope>
    <source>
        <strain evidence="1 2">AF26-4BH</strain>
    </source>
</reference>
<name>A0A3E3I3S0_9FIRM</name>
<dbReference type="AlphaFoldDB" id="A0A3E3I3S0"/>
<gene>
    <name evidence="1" type="ORF">DWY69_30420</name>
</gene>
<dbReference type="EMBL" id="QVLU01000060">
    <property type="protein sequence ID" value="RGE59502.1"/>
    <property type="molecule type" value="Genomic_DNA"/>
</dbReference>
<sequence length="89" mass="10581">MGEPAGDVQEAEFKEFAEHNGRQSACYRYLEDFERQFPEVRLLIFMNYGLSVQKRIGINRKSEMVWPKNGIMPFLINNSRKVRKKSFYD</sequence>
<evidence type="ECO:0000313" key="1">
    <source>
        <dbReference type="EMBL" id="RGE59502.1"/>
    </source>
</evidence>
<comment type="caution">
    <text evidence="1">The sequence shown here is derived from an EMBL/GenBank/DDBJ whole genome shotgun (WGS) entry which is preliminary data.</text>
</comment>
<organism evidence="1 2">
    <name type="scientific">Eisenbergiella massiliensis</name>
    <dbReference type="NCBI Taxonomy" id="1720294"/>
    <lineage>
        <taxon>Bacteria</taxon>
        <taxon>Bacillati</taxon>
        <taxon>Bacillota</taxon>
        <taxon>Clostridia</taxon>
        <taxon>Lachnospirales</taxon>
        <taxon>Lachnospiraceae</taxon>
        <taxon>Eisenbergiella</taxon>
    </lineage>
</organism>